<evidence type="ECO:0000313" key="1">
    <source>
        <dbReference type="EMBL" id="AKI97619.1"/>
    </source>
</evidence>
<gene>
    <name evidence="1" type="ORF">IX53_07085</name>
</gene>
<dbReference type="Proteomes" id="UP000035159">
    <property type="component" value="Chromosome"/>
</dbReference>
<organism evidence="1 2">
    <name type="scientific">Kosmotoga pacifica</name>
    <dbReference type="NCBI Taxonomy" id="1330330"/>
    <lineage>
        <taxon>Bacteria</taxon>
        <taxon>Thermotogati</taxon>
        <taxon>Thermotogota</taxon>
        <taxon>Thermotogae</taxon>
        <taxon>Kosmotogales</taxon>
        <taxon>Kosmotogaceae</taxon>
        <taxon>Kosmotoga</taxon>
    </lineage>
</organism>
<evidence type="ECO:0000313" key="2">
    <source>
        <dbReference type="Proteomes" id="UP000035159"/>
    </source>
</evidence>
<dbReference type="OrthoDB" id="9831115at2"/>
<dbReference type="AlphaFoldDB" id="A0A0G2ZDK1"/>
<reference evidence="1 2" key="1">
    <citation type="submission" date="2015-04" db="EMBL/GenBank/DDBJ databases">
        <title>Complete Genome Sequence of Kosmotoga pacifica SLHLJ1.</title>
        <authorList>
            <person name="Jiang L.J."/>
            <person name="Shao Z.Z."/>
            <person name="Jebbar M."/>
        </authorList>
    </citation>
    <scope>NUCLEOTIDE SEQUENCE [LARGE SCALE GENOMIC DNA]</scope>
    <source>
        <strain evidence="1 2">SLHLJ1</strain>
    </source>
</reference>
<dbReference type="EMBL" id="CP011232">
    <property type="protein sequence ID" value="AKI97619.1"/>
    <property type="molecule type" value="Genomic_DNA"/>
</dbReference>
<proteinExistence type="predicted"/>
<dbReference type="STRING" id="1330330.IX53_07085"/>
<accession>A0A0G2ZDK1</accession>
<dbReference type="PATRIC" id="fig|1330330.3.peg.1434"/>
<keyword evidence="2" id="KW-1185">Reference proteome</keyword>
<dbReference type="RefSeq" id="WP_047754754.1">
    <property type="nucleotide sequence ID" value="NZ_CAJUHA010000017.1"/>
</dbReference>
<protein>
    <submittedName>
        <fullName evidence="1">Uncharacterized protein</fullName>
    </submittedName>
</protein>
<name>A0A0G2ZDK1_9BACT</name>
<sequence>MRFTGYVLIFAVLALVFGTVVLFQTDLNQKEIFIRRVPAPVFKVESVFYTPLRNAANKLKALSNASAVIESSKQLGLGPWTYIVKSRKLGILSTNYSQYEKLALYARMETGLNVESQKVYSFLFGKRRLIEEIRDYGSFFIRYTAGYCLISTEEYSEYQEGELKLSNVFELTDKNVGYFIYNIINGNGSVAVCDDVELSQKVASILDSHGLVRMPLRFFLTTKNTVR</sequence>
<dbReference type="KEGG" id="kpf:IX53_07085"/>